<gene>
    <name evidence="2" type="ORF">HGUI_01587</name>
</gene>
<protein>
    <submittedName>
        <fullName evidence="2">Uncharacterized protein</fullName>
    </submittedName>
</protein>
<feature type="compositionally biased region" description="Polar residues" evidence="1">
    <location>
        <begin position="695"/>
        <end position="713"/>
    </location>
</feature>
<feature type="region of interest" description="Disordered" evidence="1">
    <location>
        <begin position="218"/>
        <end position="252"/>
    </location>
</feature>
<name>A0A1L0B359_9ASCO</name>
<dbReference type="OrthoDB" id="3973060at2759"/>
<organism evidence="2 3">
    <name type="scientific">Hanseniaspora guilliermondii</name>
    <dbReference type="NCBI Taxonomy" id="56406"/>
    <lineage>
        <taxon>Eukaryota</taxon>
        <taxon>Fungi</taxon>
        <taxon>Dikarya</taxon>
        <taxon>Ascomycota</taxon>
        <taxon>Saccharomycotina</taxon>
        <taxon>Saccharomycetes</taxon>
        <taxon>Saccharomycodales</taxon>
        <taxon>Saccharomycodaceae</taxon>
        <taxon>Hanseniaspora</taxon>
    </lineage>
</organism>
<proteinExistence type="predicted"/>
<evidence type="ECO:0000313" key="3">
    <source>
        <dbReference type="Proteomes" id="UP000183365"/>
    </source>
</evidence>
<accession>A0A1L0B359</accession>
<keyword evidence="3" id="KW-1185">Reference proteome</keyword>
<evidence type="ECO:0000313" key="2">
    <source>
        <dbReference type="EMBL" id="SGZ39387.1"/>
    </source>
</evidence>
<reference evidence="3" key="1">
    <citation type="submission" date="2016-11" db="EMBL/GenBank/DDBJ databases">
        <authorList>
            <person name="Guldener U."/>
        </authorList>
    </citation>
    <scope>NUCLEOTIDE SEQUENCE [LARGE SCALE GENOMIC DNA]</scope>
</reference>
<feature type="compositionally biased region" description="Polar residues" evidence="1">
    <location>
        <begin position="232"/>
        <end position="252"/>
    </location>
</feature>
<feature type="region of interest" description="Disordered" evidence="1">
    <location>
        <begin position="1"/>
        <end position="31"/>
    </location>
</feature>
<dbReference type="EMBL" id="FQNF01000022">
    <property type="protein sequence ID" value="SGZ39387.1"/>
    <property type="molecule type" value="Genomic_DNA"/>
</dbReference>
<dbReference type="VEuPathDB" id="FungiDB:HGUI_01587"/>
<dbReference type="AlphaFoldDB" id="A0A1L0B359"/>
<feature type="region of interest" description="Disordered" evidence="1">
    <location>
        <begin position="590"/>
        <end position="618"/>
    </location>
</feature>
<feature type="region of interest" description="Disordered" evidence="1">
    <location>
        <begin position="692"/>
        <end position="713"/>
    </location>
</feature>
<sequence length="799" mass="90708">MDAGMSSFNHSNGSNQNFPRRYPNNQSNLEFSNMDSFENQYASRGNTMTSYNQQAYNYNQQQYSRSNTMTTQAPMNNFMNQPQQSKHNFSSMFKKKNGSKKDGGFDKDDDEDVLLGGSENIVSFNDISGFRKAGGPAYGYNNSSDTAPIIPTILTTSTNIDPNKMNNTTYRKMLTNQKKSALSQYNKQFKEEAGPPRAMSMQSYQPRAMTFQNGQQFRPPQGIPGPPPFGSKNGTPYGSRSNSMVNGMRQNTMPNKMYPQNQFPNKAMTMAQGNKAPFMQQPQMMNPNYRANSMQMRSMPPQGNNQFNNGSYFQQQQQLYGMHQGPQQTAYKDQYNDSERVNLRPSNEENVVPNESPDNTEQTNSHKKTESIKLRPNSALIKGLDTNDEDLHEDFRPIQENFGLMETPKHAHKDSIISFNSPIPENTLVKKNREFYQMGKSINTTGDFVTAQELPINNDFEFGNKQNDTTPTDSVSIKSKTKNFFKRMSGISTHSRSNSNVVDQAHDFKVHSVVKTSDDAASEKEKKMLMAAKNRGDFTFKASKTSFSEIGNLKSGHTNQSEVFNRRQSYHSLFSIEDTDHANKPKAIQEEAEEHESNTNETIYDEDNGDNRKIPSDVNSSIYDQEETKQNVSLNSLQQDDVKEPESDVNTDIRIEKDNEMHQKLMKEIFILSEELTESIVRETDLERRLMKTKGVSSAGSSPTKKSVSGPLSSATTSIGLLDVQLELRKKSKNIVQLIKDLNEERMKRFIAEQEVLNVKNGCKPDYLELSYKYKKMESELAEKNEIIKSLREKLESGL</sequence>
<feature type="region of interest" description="Disordered" evidence="1">
    <location>
        <begin position="343"/>
        <end position="381"/>
    </location>
</feature>
<dbReference type="Proteomes" id="UP000183365">
    <property type="component" value="Unassembled WGS sequence"/>
</dbReference>
<evidence type="ECO:0000256" key="1">
    <source>
        <dbReference type="SAM" id="MobiDB-lite"/>
    </source>
</evidence>